<name>A0A444QF79_9MICO</name>
<evidence type="ECO:0000256" key="10">
    <source>
        <dbReference type="ARBA" id="ARBA00034345"/>
    </source>
</evidence>
<dbReference type="Proteomes" id="UP000288603">
    <property type="component" value="Unassembled WGS sequence"/>
</dbReference>
<dbReference type="SUPFAM" id="SSF56645">
    <property type="entry name" value="Acyl-CoA dehydrogenase NM domain-like"/>
    <property type="match status" value="1"/>
</dbReference>
<dbReference type="PANTHER" id="PTHR43884">
    <property type="entry name" value="ACYL-COA DEHYDROGENASE"/>
    <property type="match status" value="1"/>
</dbReference>
<dbReference type="GO" id="GO:0008470">
    <property type="term" value="F:3-methylbutanoyl-CoA dehydrogenase activity"/>
    <property type="evidence" value="ECO:0007669"/>
    <property type="project" value="TreeGrafter"/>
</dbReference>
<accession>A0A444QF79</accession>
<dbReference type="InterPro" id="IPR006091">
    <property type="entry name" value="Acyl-CoA_Oxase/DH_mid-dom"/>
</dbReference>
<evidence type="ECO:0000256" key="1">
    <source>
        <dbReference type="ARBA" id="ARBA00004496"/>
    </source>
</evidence>
<keyword evidence="5" id="KW-0560">Oxidoreductase</keyword>
<keyword evidence="3" id="KW-0288">FMN</keyword>
<comment type="catalytic activity">
    <reaction evidence="11">
        <text>dibenzothiophene + FMNH2 + O2 = dibenzothiophene 5-oxide + FMN + H2O + H(+)</text>
        <dbReference type="Rhea" id="RHEA:49076"/>
        <dbReference type="ChEBI" id="CHEBI:15377"/>
        <dbReference type="ChEBI" id="CHEBI:15378"/>
        <dbReference type="ChEBI" id="CHEBI:15379"/>
        <dbReference type="ChEBI" id="CHEBI:23681"/>
        <dbReference type="ChEBI" id="CHEBI:23683"/>
        <dbReference type="ChEBI" id="CHEBI:57618"/>
        <dbReference type="ChEBI" id="CHEBI:58210"/>
    </reaction>
</comment>
<dbReference type="InterPro" id="IPR046373">
    <property type="entry name" value="Acyl-CoA_Oxase/DH_mid-dom_sf"/>
</dbReference>
<evidence type="ECO:0000256" key="14">
    <source>
        <dbReference type="SAM" id="MobiDB-lite"/>
    </source>
</evidence>
<dbReference type="SUPFAM" id="SSF47203">
    <property type="entry name" value="Acyl-CoA dehydrogenase C-terminal domain-like"/>
    <property type="match status" value="1"/>
</dbReference>
<evidence type="ECO:0000256" key="9">
    <source>
        <dbReference type="ARBA" id="ARBA00034328"/>
    </source>
</evidence>
<evidence type="ECO:0000256" key="12">
    <source>
        <dbReference type="ARBA" id="ARBA00048445"/>
    </source>
</evidence>
<dbReference type="InterPro" id="IPR036250">
    <property type="entry name" value="AcylCo_DH-like_C"/>
</dbReference>
<evidence type="ECO:0000256" key="4">
    <source>
        <dbReference type="ARBA" id="ARBA00022741"/>
    </source>
</evidence>
<dbReference type="Gene3D" id="2.40.110.10">
    <property type="entry name" value="Butyryl-CoA Dehydrogenase, subunit A, domain 2"/>
    <property type="match status" value="1"/>
</dbReference>
<dbReference type="OrthoDB" id="571684at2"/>
<comment type="pathway">
    <text evidence="7">Sulfur metabolism; dibenzothiophene degradation.</text>
</comment>
<comment type="caution">
    <text evidence="18">The sequence shown here is derived from an EMBL/GenBank/DDBJ whole genome shotgun (WGS) entry which is preliminary data.</text>
</comment>
<dbReference type="AlphaFoldDB" id="A0A444QF79"/>
<comment type="similarity">
    <text evidence="8">Belongs to the DszC flavin monooxygenase family.</text>
</comment>
<gene>
    <name evidence="18" type="ORF">ELQ92_02725</name>
</gene>
<dbReference type="InterPro" id="IPR013786">
    <property type="entry name" value="AcylCoA_DH/ox_N"/>
</dbReference>
<evidence type="ECO:0000256" key="5">
    <source>
        <dbReference type="ARBA" id="ARBA00023002"/>
    </source>
</evidence>
<evidence type="ECO:0000313" key="19">
    <source>
        <dbReference type="Proteomes" id="UP000288603"/>
    </source>
</evidence>
<keyword evidence="19" id="KW-1185">Reference proteome</keyword>
<comment type="catalytic activity">
    <reaction evidence="12">
        <text>dibenzothiophene 5-oxide + FMNH2 + O2 = dibenzothiophene 5,5-dioxide + FMN + H2O + H(+)</text>
        <dbReference type="Rhea" id="RHEA:49080"/>
        <dbReference type="ChEBI" id="CHEBI:15377"/>
        <dbReference type="ChEBI" id="CHEBI:15378"/>
        <dbReference type="ChEBI" id="CHEBI:15379"/>
        <dbReference type="ChEBI" id="CHEBI:23683"/>
        <dbReference type="ChEBI" id="CHEBI:57618"/>
        <dbReference type="ChEBI" id="CHEBI:58210"/>
        <dbReference type="ChEBI" id="CHEBI:90356"/>
    </reaction>
</comment>
<comment type="subcellular location">
    <subcellularLocation>
        <location evidence="1">Cytoplasm</location>
    </subcellularLocation>
</comment>
<sequence>MKQRHTTSTSEPGRAVPEPVEGPSDHEAPGASTSSAADARSATGATPLDAVLARLRPVFARIADGAVAREQEHVLPFEPVRWLVDAGFGRLRVPTDFGGDGLTIPELAEVLIELGAADANLPQIFRGHIAFVEDRLQATPGGERDVWLRRFAAGEIVGNAWSETGNGAIGSSQTRLERRGDRWVLNGRKFYTTGSIFAEWTDVTADREGESVTVLVRTGQSGVAISDDWDGFGQQLTGTGTIVFTDAEVDEAHVSLFDDRFRYQTALYQLVLLAVLAGIAAATERETARAIRERTRVYSHGVASLVRDDAQIQAVVGEISSVAYTALALVRGVAEAVQGAADTAHLRDTEEDLAANVLAEIRSAQAQVVLSESVPRAATLVFNTLGASATSRAKGLDRHWRNARTVASHNPVVYKARIVGDWSINGTPPPFIWSIGTALPTP</sequence>
<dbReference type="InterPro" id="IPR013107">
    <property type="entry name" value="Acyl-CoA_DH_C"/>
</dbReference>
<evidence type="ECO:0000256" key="2">
    <source>
        <dbReference type="ARBA" id="ARBA00022630"/>
    </source>
</evidence>
<evidence type="ECO:0000256" key="7">
    <source>
        <dbReference type="ARBA" id="ARBA00034307"/>
    </source>
</evidence>
<dbReference type="GO" id="GO:0004497">
    <property type="term" value="F:monooxygenase activity"/>
    <property type="evidence" value="ECO:0007669"/>
    <property type="project" value="UniProtKB-KW"/>
</dbReference>
<dbReference type="EMBL" id="RZNC01000001">
    <property type="protein sequence ID" value="RWZ68168.1"/>
    <property type="molecule type" value="Genomic_DNA"/>
</dbReference>
<evidence type="ECO:0000256" key="11">
    <source>
        <dbReference type="ARBA" id="ARBA00047859"/>
    </source>
</evidence>
<reference evidence="18 19" key="1">
    <citation type="submission" date="2018-12" db="EMBL/GenBank/DDBJ databases">
        <authorList>
            <person name="Li F."/>
        </authorList>
    </citation>
    <scope>NUCLEOTIDE SEQUENCE [LARGE SCALE GENOMIC DNA]</scope>
    <source>
        <strain evidence="18 19">8H24J-4-2</strain>
    </source>
</reference>
<keyword evidence="6 18" id="KW-0503">Monooxygenase</keyword>
<dbReference type="PANTHER" id="PTHR43884:SF12">
    <property type="entry name" value="ISOVALERYL-COA DEHYDROGENASE, MITOCHONDRIAL-RELATED"/>
    <property type="match status" value="1"/>
</dbReference>
<evidence type="ECO:0000259" key="15">
    <source>
        <dbReference type="Pfam" id="PF02770"/>
    </source>
</evidence>
<dbReference type="GO" id="GO:0005737">
    <property type="term" value="C:cytoplasm"/>
    <property type="evidence" value="ECO:0007669"/>
    <property type="project" value="UniProtKB-SubCell"/>
</dbReference>
<evidence type="ECO:0000259" key="16">
    <source>
        <dbReference type="Pfam" id="PF02771"/>
    </source>
</evidence>
<dbReference type="Pfam" id="PF02771">
    <property type="entry name" value="Acyl-CoA_dh_N"/>
    <property type="match status" value="1"/>
</dbReference>
<feature type="region of interest" description="Disordered" evidence="14">
    <location>
        <begin position="1"/>
        <end position="42"/>
    </location>
</feature>
<feature type="domain" description="Acyl-CoA dehydrogenase/oxidase N-terminal" evidence="16">
    <location>
        <begin position="61"/>
        <end position="155"/>
    </location>
</feature>
<keyword evidence="2" id="KW-0285">Flavoprotein</keyword>
<comment type="catalytic activity">
    <reaction evidence="13">
        <text>dibenzothiophene + 2 FMNH2 + 2 O2 = dibenzothiophene 5,5-dioxide + 2 FMN + 2 H2O + 2 H(+)</text>
        <dbReference type="Rhea" id="RHEA:49072"/>
        <dbReference type="ChEBI" id="CHEBI:15377"/>
        <dbReference type="ChEBI" id="CHEBI:15378"/>
        <dbReference type="ChEBI" id="CHEBI:15379"/>
        <dbReference type="ChEBI" id="CHEBI:23681"/>
        <dbReference type="ChEBI" id="CHEBI:57618"/>
        <dbReference type="ChEBI" id="CHEBI:58210"/>
        <dbReference type="ChEBI" id="CHEBI:90356"/>
        <dbReference type="EC" id="1.14.14.21"/>
    </reaction>
</comment>
<evidence type="ECO:0000256" key="3">
    <source>
        <dbReference type="ARBA" id="ARBA00022643"/>
    </source>
</evidence>
<dbReference type="Pfam" id="PF02770">
    <property type="entry name" value="Acyl-CoA_dh_M"/>
    <property type="match status" value="1"/>
</dbReference>
<protein>
    <recommendedName>
        <fullName evidence="10">Dibenzothiophene monooxygenase</fullName>
        <ecNumber evidence="9">1.14.14.21</ecNumber>
    </recommendedName>
</protein>
<evidence type="ECO:0000256" key="8">
    <source>
        <dbReference type="ARBA" id="ARBA00034317"/>
    </source>
</evidence>
<evidence type="ECO:0000313" key="18">
    <source>
        <dbReference type="EMBL" id="RWZ68168.1"/>
    </source>
</evidence>
<dbReference type="GO" id="GO:0006552">
    <property type="term" value="P:L-leucine catabolic process"/>
    <property type="evidence" value="ECO:0007669"/>
    <property type="project" value="TreeGrafter"/>
</dbReference>
<keyword evidence="4" id="KW-0547">Nucleotide-binding</keyword>
<dbReference type="PIRSF" id="PIRSF016578">
    <property type="entry name" value="HsaA"/>
    <property type="match status" value="1"/>
</dbReference>
<feature type="domain" description="Acyl-CoA dehydrogenase C-terminal" evidence="17">
    <location>
        <begin position="272"/>
        <end position="410"/>
    </location>
</feature>
<dbReference type="Gene3D" id="1.10.540.10">
    <property type="entry name" value="Acyl-CoA dehydrogenase/oxidase, N-terminal domain"/>
    <property type="match status" value="1"/>
</dbReference>
<feature type="compositionally biased region" description="Polar residues" evidence="14">
    <location>
        <begin position="1"/>
        <end position="11"/>
    </location>
</feature>
<dbReference type="InterPro" id="IPR037069">
    <property type="entry name" value="AcylCoA_DH/ox_N_sf"/>
</dbReference>
<dbReference type="InterPro" id="IPR009100">
    <property type="entry name" value="AcylCoA_DH/oxidase_NM_dom_sf"/>
</dbReference>
<evidence type="ECO:0000256" key="6">
    <source>
        <dbReference type="ARBA" id="ARBA00023033"/>
    </source>
</evidence>
<proteinExistence type="inferred from homology"/>
<evidence type="ECO:0000256" key="13">
    <source>
        <dbReference type="ARBA" id="ARBA00049456"/>
    </source>
</evidence>
<dbReference type="Gene3D" id="1.20.140.10">
    <property type="entry name" value="Butyryl-CoA Dehydrogenase, subunit A, domain 3"/>
    <property type="match status" value="1"/>
</dbReference>
<organism evidence="18 19">
    <name type="scientific">Labedella populi</name>
    <dbReference type="NCBI Taxonomy" id="2498850"/>
    <lineage>
        <taxon>Bacteria</taxon>
        <taxon>Bacillati</taxon>
        <taxon>Actinomycetota</taxon>
        <taxon>Actinomycetes</taxon>
        <taxon>Micrococcales</taxon>
        <taxon>Microbacteriaceae</taxon>
        <taxon>Labedella</taxon>
    </lineage>
</organism>
<dbReference type="EC" id="1.14.14.21" evidence="9"/>
<feature type="domain" description="Acyl-CoA oxidase/dehydrogenase middle" evidence="15">
    <location>
        <begin position="160"/>
        <end position="246"/>
    </location>
</feature>
<feature type="compositionally biased region" description="Low complexity" evidence="14">
    <location>
        <begin position="31"/>
        <end position="42"/>
    </location>
</feature>
<dbReference type="Pfam" id="PF08028">
    <property type="entry name" value="Acyl-CoA_dh_2"/>
    <property type="match status" value="1"/>
</dbReference>
<dbReference type="GO" id="GO:0050660">
    <property type="term" value="F:flavin adenine dinucleotide binding"/>
    <property type="evidence" value="ECO:0007669"/>
    <property type="project" value="InterPro"/>
</dbReference>
<evidence type="ECO:0000259" key="17">
    <source>
        <dbReference type="Pfam" id="PF08028"/>
    </source>
</evidence>